<feature type="transmembrane region" description="Helical" evidence="1">
    <location>
        <begin position="35"/>
        <end position="53"/>
    </location>
</feature>
<feature type="domain" description="Acyltransferase 3" evidence="2">
    <location>
        <begin position="9"/>
        <end position="150"/>
    </location>
</feature>
<dbReference type="PANTHER" id="PTHR23028">
    <property type="entry name" value="ACETYLTRANSFERASE"/>
    <property type="match status" value="1"/>
</dbReference>
<dbReference type="RefSeq" id="WP_171539755.1">
    <property type="nucleotide sequence ID" value="NZ_JABERL010000007.1"/>
</dbReference>
<dbReference type="Pfam" id="PF01757">
    <property type="entry name" value="Acyl_transf_3"/>
    <property type="match status" value="1"/>
</dbReference>
<dbReference type="InterPro" id="IPR002656">
    <property type="entry name" value="Acyl_transf_3_dom"/>
</dbReference>
<dbReference type="GO" id="GO:0009103">
    <property type="term" value="P:lipopolysaccharide biosynthetic process"/>
    <property type="evidence" value="ECO:0007669"/>
    <property type="project" value="TreeGrafter"/>
</dbReference>
<keyword evidence="3" id="KW-0012">Acyltransferase</keyword>
<feature type="transmembrane region" description="Helical" evidence="1">
    <location>
        <begin position="12"/>
        <end position="29"/>
    </location>
</feature>
<dbReference type="AlphaFoldDB" id="A0A7Y2RD27"/>
<dbReference type="Proteomes" id="UP000569202">
    <property type="component" value="Unassembled WGS sequence"/>
</dbReference>
<evidence type="ECO:0000313" key="4">
    <source>
        <dbReference type="Proteomes" id="UP000569202"/>
    </source>
</evidence>
<keyword evidence="3" id="KW-0808">Transferase</keyword>
<dbReference type="InterPro" id="IPR050879">
    <property type="entry name" value="Acyltransferase_3"/>
</dbReference>
<gene>
    <name evidence="3" type="ORF">HLH17_02530</name>
</gene>
<protein>
    <submittedName>
        <fullName evidence="3">Acyltransferase</fullName>
    </submittedName>
</protein>
<dbReference type="EMBL" id="JABERL010000007">
    <property type="protein sequence ID" value="NNH76576.1"/>
    <property type="molecule type" value="Genomic_DNA"/>
</dbReference>
<name>A0A7Y2RD27_9GAMM</name>
<evidence type="ECO:0000313" key="3">
    <source>
        <dbReference type="EMBL" id="NNH76576.1"/>
    </source>
</evidence>
<keyword evidence="1" id="KW-0472">Membrane</keyword>
<sequence>MYNDKFCRYDIQGLRAISALIIMIYHIWLNKVSGGVDVFFVISGFLIGTQFFRNIELNGTIPFFNFWSRILSRIIPTAYFVIICTTLLSLVFIPPALWKIGVNEFITSALSLQNWELYRVSTNYLARDNPPSQYQQFWALSIQIQFYLIVLNPNPV</sequence>
<dbReference type="GO" id="GO:0016020">
    <property type="term" value="C:membrane"/>
    <property type="evidence" value="ECO:0007669"/>
    <property type="project" value="TreeGrafter"/>
</dbReference>
<comment type="caution">
    <text evidence="3">The sequence shown here is derived from an EMBL/GenBank/DDBJ whole genome shotgun (WGS) entry which is preliminary data.</text>
</comment>
<organism evidence="3 4">
    <name type="scientific">Acinetobacter terrae</name>
    <dbReference type="NCBI Taxonomy" id="2731247"/>
    <lineage>
        <taxon>Bacteria</taxon>
        <taxon>Pseudomonadati</taxon>
        <taxon>Pseudomonadota</taxon>
        <taxon>Gammaproteobacteria</taxon>
        <taxon>Moraxellales</taxon>
        <taxon>Moraxellaceae</taxon>
        <taxon>Acinetobacter</taxon>
        <taxon>Acinetobacter Taxon 24</taxon>
    </lineage>
</organism>
<evidence type="ECO:0000259" key="2">
    <source>
        <dbReference type="Pfam" id="PF01757"/>
    </source>
</evidence>
<feature type="transmembrane region" description="Helical" evidence="1">
    <location>
        <begin position="74"/>
        <end position="98"/>
    </location>
</feature>
<keyword evidence="1" id="KW-1133">Transmembrane helix</keyword>
<accession>A0A7Y2RD27</accession>
<evidence type="ECO:0000256" key="1">
    <source>
        <dbReference type="SAM" id="Phobius"/>
    </source>
</evidence>
<dbReference type="PANTHER" id="PTHR23028:SF53">
    <property type="entry name" value="ACYL_TRANSF_3 DOMAIN-CONTAINING PROTEIN"/>
    <property type="match status" value="1"/>
</dbReference>
<keyword evidence="1" id="KW-0812">Transmembrane</keyword>
<dbReference type="GO" id="GO:0016747">
    <property type="term" value="F:acyltransferase activity, transferring groups other than amino-acyl groups"/>
    <property type="evidence" value="ECO:0007669"/>
    <property type="project" value="InterPro"/>
</dbReference>
<proteinExistence type="predicted"/>
<reference evidence="3 4" key="1">
    <citation type="submission" date="2020-04" db="EMBL/GenBank/DDBJ databases">
        <title>Acinetobacter Taxon 24.</title>
        <authorList>
            <person name="Nemec A."/>
            <person name="Radolfova-Krizova L."/>
            <person name="Higgins P.G."/>
            <person name="Spanelova P."/>
        </authorList>
    </citation>
    <scope>NUCLEOTIDE SEQUENCE [LARGE SCALE GENOMIC DNA]</scope>
    <source>
        <strain evidence="3 4">ANC 5380</strain>
    </source>
</reference>